<gene>
    <name evidence="2" type="ORF">SCHPADRAFT_998106</name>
</gene>
<keyword evidence="3" id="KW-1185">Reference proteome</keyword>
<name>A0A0H2RSV2_9AGAM</name>
<organism evidence="2 3">
    <name type="scientific">Schizopora paradoxa</name>
    <dbReference type="NCBI Taxonomy" id="27342"/>
    <lineage>
        <taxon>Eukaryota</taxon>
        <taxon>Fungi</taxon>
        <taxon>Dikarya</taxon>
        <taxon>Basidiomycota</taxon>
        <taxon>Agaricomycotina</taxon>
        <taxon>Agaricomycetes</taxon>
        <taxon>Hymenochaetales</taxon>
        <taxon>Schizoporaceae</taxon>
        <taxon>Schizopora</taxon>
    </lineage>
</organism>
<feature type="region of interest" description="Disordered" evidence="1">
    <location>
        <begin position="110"/>
        <end position="135"/>
    </location>
</feature>
<evidence type="ECO:0000313" key="3">
    <source>
        <dbReference type="Proteomes" id="UP000053477"/>
    </source>
</evidence>
<reference evidence="2 3" key="1">
    <citation type="submission" date="2015-04" db="EMBL/GenBank/DDBJ databases">
        <title>Complete genome sequence of Schizopora paradoxa KUC8140, a cosmopolitan wood degrader in East Asia.</title>
        <authorList>
            <consortium name="DOE Joint Genome Institute"/>
            <person name="Min B."/>
            <person name="Park H."/>
            <person name="Jang Y."/>
            <person name="Kim J.-J."/>
            <person name="Kim K.H."/>
            <person name="Pangilinan J."/>
            <person name="Lipzen A."/>
            <person name="Riley R."/>
            <person name="Grigoriev I.V."/>
            <person name="Spatafora J.W."/>
            <person name="Choi I.-G."/>
        </authorList>
    </citation>
    <scope>NUCLEOTIDE SEQUENCE [LARGE SCALE GENOMIC DNA]</scope>
    <source>
        <strain evidence="2 3">KUC8140</strain>
    </source>
</reference>
<dbReference type="AlphaFoldDB" id="A0A0H2RSV2"/>
<protein>
    <submittedName>
        <fullName evidence="2">Uncharacterized protein</fullName>
    </submittedName>
</protein>
<evidence type="ECO:0000256" key="1">
    <source>
        <dbReference type="SAM" id="MobiDB-lite"/>
    </source>
</evidence>
<dbReference type="OrthoDB" id="5366606at2759"/>
<evidence type="ECO:0000313" key="2">
    <source>
        <dbReference type="EMBL" id="KLO12528.1"/>
    </source>
</evidence>
<dbReference type="EMBL" id="KQ085976">
    <property type="protein sequence ID" value="KLO12528.1"/>
    <property type="molecule type" value="Genomic_DNA"/>
</dbReference>
<dbReference type="Proteomes" id="UP000053477">
    <property type="component" value="Unassembled WGS sequence"/>
</dbReference>
<sequence length="150" mass="15899">MAPSQFFVTLQSGVSGGFSTASATTTSNAIVTLTKPTEQENIIVQTETTGGEGTVGAQSTEPREKAISEGNSEELITELHDILKDLPTESPPGSEDIYGENAVIFWGSDDLQWKNGGPAEGGNGKSEVQATPEQKEKFKRAVEIIKQLSA</sequence>
<proteinExistence type="predicted"/>
<accession>A0A0H2RSV2</accession>
<dbReference type="InParanoid" id="A0A0H2RSV2"/>
<feature type="region of interest" description="Disordered" evidence="1">
    <location>
        <begin position="48"/>
        <end position="70"/>
    </location>
</feature>